<evidence type="ECO:0000313" key="2">
    <source>
        <dbReference type="EMBL" id="QBF27163.1"/>
    </source>
</evidence>
<feature type="domain" description="Bbp19-like phage" evidence="1">
    <location>
        <begin position="27"/>
        <end position="90"/>
    </location>
</feature>
<dbReference type="InterPro" id="IPR057447">
    <property type="entry name" value="Bbp19-like_phage"/>
</dbReference>
<dbReference type="RefSeq" id="WP_130265025.1">
    <property type="nucleotide sequence ID" value="NZ_CP035952.1"/>
</dbReference>
<keyword evidence="3" id="KW-1185">Reference proteome</keyword>
<dbReference type="Pfam" id="PF25181">
    <property type="entry name" value="Phage_Bbp19"/>
    <property type="match status" value="1"/>
</dbReference>
<evidence type="ECO:0000259" key="1">
    <source>
        <dbReference type="Pfam" id="PF25181"/>
    </source>
</evidence>
<accession>A0A411MK32</accession>
<dbReference type="EMBL" id="CP035952">
    <property type="protein sequence ID" value="QBF27163.1"/>
    <property type="molecule type" value="Genomic_DNA"/>
</dbReference>
<dbReference type="AlphaFoldDB" id="A0A411MK32"/>
<name>A0A411MK32_9PSED</name>
<reference evidence="2 3" key="1">
    <citation type="submission" date="2019-02" db="EMBL/GenBank/DDBJ databases">
        <title>Complete genome sequence of Pseudomonas sp. SNU WT1 isolated from rainbow trout.</title>
        <authorList>
            <person name="Oh W.T."/>
            <person name="Park S.C."/>
        </authorList>
    </citation>
    <scope>NUCLEOTIDE SEQUENCE [LARGE SCALE GENOMIC DNA]</scope>
    <source>
        <strain evidence="2 3">SNU WT1</strain>
    </source>
</reference>
<proteinExistence type="predicted"/>
<dbReference type="OrthoDB" id="7271057at2"/>
<protein>
    <recommendedName>
        <fullName evidence="1">Bbp19-like phage domain-containing protein</fullName>
    </recommendedName>
</protein>
<gene>
    <name evidence="2" type="ORF">EXN22_16235</name>
</gene>
<evidence type="ECO:0000313" key="3">
    <source>
        <dbReference type="Proteomes" id="UP000291130"/>
    </source>
</evidence>
<dbReference type="Proteomes" id="UP000291130">
    <property type="component" value="Chromosome"/>
</dbReference>
<dbReference type="KEGG" id="ptk:EXN22_16235"/>
<organism evidence="2 3">
    <name type="scientific">Pseudomonas tructae</name>
    <dbReference type="NCBI Taxonomy" id="2518644"/>
    <lineage>
        <taxon>Bacteria</taxon>
        <taxon>Pseudomonadati</taxon>
        <taxon>Pseudomonadota</taxon>
        <taxon>Gammaproteobacteria</taxon>
        <taxon>Pseudomonadales</taxon>
        <taxon>Pseudomonadaceae</taxon>
        <taxon>Pseudomonas</taxon>
    </lineage>
</organism>
<sequence>MEDNDEISQAREELARLAERQAEDDLKWLMASAIGRRIVWRLLGRAGVFRSSFDQHAGVMSFNEGLRSQGLQLLADINRLCPHQYPVMAQENIQKPDEASQ</sequence>